<organism evidence="14 15">
    <name type="scientific">Candidatus Harrisonbacteria bacterium CG10_big_fil_rev_8_21_14_0_10_38_8</name>
    <dbReference type="NCBI Taxonomy" id="1974582"/>
    <lineage>
        <taxon>Bacteria</taxon>
        <taxon>Candidatus Harrisoniibacteriota</taxon>
    </lineage>
</organism>
<evidence type="ECO:0000256" key="7">
    <source>
        <dbReference type="ARBA" id="ARBA00023235"/>
    </source>
</evidence>
<protein>
    <recommendedName>
        <fullName evidence="9">DNA 3'-5' helicase</fullName>
        <ecNumber evidence="9">5.6.2.4</ecNumber>
    </recommendedName>
</protein>
<gene>
    <name evidence="14" type="ORF">COU06_01150</name>
</gene>
<evidence type="ECO:0000256" key="8">
    <source>
        <dbReference type="ARBA" id="ARBA00034617"/>
    </source>
</evidence>
<evidence type="ECO:0000256" key="9">
    <source>
        <dbReference type="ARBA" id="ARBA00034808"/>
    </source>
</evidence>
<name>A0A2M6WKB6_9BACT</name>
<dbReference type="EC" id="5.6.2.4" evidence="9"/>
<evidence type="ECO:0000256" key="6">
    <source>
        <dbReference type="ARBA" id="ARBA00023125"/>
    </source>
</evidence>
<keyword evidence="5 11" id="KW-0067">ATP-binding</keyword>
<dbReference type="PANTHER" id="PTHR11070:SF2">
    <property type="entry name" value="ATP-DEPENDENT DNA HELICASE SRS2"/>
    <property type="match status" value="1"/>
</dbReference>
<evidence type="ECO:0000259" key="12">
    <source>
        <dbReference type="PROSITE" id="PS51198"/>
    </source>
</evidence>
<evidence type="ECO:0000256" key="4">
    <source>
        <dbReference type="ARBA" id="ARBA00022806"/>
    </source>
</evidence>
<dbReference type="Gene3D" id="3.40.50.300">
    <property type="entry name" value="P-loop containing nucleotide triphosphate hydrolases"/>
    <property type="match status" value="3"/>
</dbReference>
<dbReference type="Pfam" id="PF00580">
    <property type="entry name" value="UvrD-helicase"/>
    <property type="match status" value="1"/>
</dbReference>
<keyword evidence="4 11" id="KW-0347">Helicase</keyword>
<comment type="catalytic activity">
    <reaction evidence="10">
        <text>ATP + H2O = ADP + phosphate + H(+)</text>
        <dbReference type="Rhea" id="RHEA:13065"/>
        <dbReference type="ChEBI" id="CHEBI:15377"/>
        <dbReference type="ChEBI" id="CHEBI:15378"/>
        <dbReference type="ChEBI" id="CHEBI:30616"/>
        <dbReference type="ChEBI" id="CHEBI:43474"/>
        <dbReference type="ChEBI" id="CHEBI:456216"/>
        <dbReference type="EC" id="5.6.2.4"/>
    </reaction>
</comment>
<keyword evidence="3 11" id="KW-0378">Hydrolase</keyword>
<dbReference type="GO" id="GO:0043138">
    <property type="term" value="F:3'-5' DNA helicase activity"/>
    <property type="evidence" value="ECO:0007669"/>
    <property type="project" value="UniProtKB-EC"/>
</dbReference>
<evidence type="ECO:0000256" key="1">
    <source>
        <dbReference type="ARBA" id="ARBA00009922"/>
    </source>
</evidence>
<dbReference type="PROSITE" id="PS51217">
    <property type="entry name" value="UVRD_HELICASE_CTER"/>
    <property type="match status" value="1"/>
</dbReference>
<keyword evidence="2 11" id="KW-0547">Nucleotide-binding</keyword>
<keyword evidence="7" id="KW-0413">Isomerase</keyword>
<dbReference type="InterPro" id="IPR014016">
    <property type="entry name" value="UvrD-like_ATP-bd"/>
</dbReference>
<comment type="caution">
    <text evidence="14">The sequence shown here is derived from an EMBL/GenBank/DDBJ whole genome shotgun (WGS) entry which is preliminary data.</text>
</comment>
<keyword evidence="6" id="KW-0238">DNA-binding</keyword>
<proteinExistence type="inferred from homology"/>
<comment type="catalytic activity">
    <reaction evidence="8">
        <text>Couples ATP hydrolysis with the unwinding of duplex DNA by translocating in the 3'-5' direction.</text>
        <dbReference type="EC" id="5.6.2.4"/>
    </reaction>
</comment>
<dbReference type="PANTHER" id="PTHR11070">
    <property type="entry name" value="UVRD / RECB / PCRA DNA HELICASE FAMILY MEMBER"/>
    <property type="match status" value="1"/>
</dbReference>
<comment type="similarity">
    <text evidence="1">Belongs to the helicase family. UvrD subfamily.</text>
</comment>
<dbReference type="Gene3D" id="1.10.10.160">
    <property type="match status" value="1"/>
</dbReference>
<evidence type="ECO:0000256" key="2">
    <source>
        <dbReference type="ARBA" id="ARBA00022741"/>
    </source>
</evidence>
<reference evidence="15" key="1">
    <citation type="submission" date="2017-09" db="EMBL/GenBank/DDBJ databases">
        <title>Depth-based differentiation of microbial function through sediment-hosted aquifers and enrichment of novel symbionts in the deep terrestrial subsurface.</title>
        <authorList>
            <person name="Probst A.J."/>
            <person name="Ladd B."/>
            <person name="Jarett J.K."/>
            <person name="Geller-Mcgrath D.E."/>
            <person name="Sieber C.M.K."/>
            <person name="Emerson J.B."/>
            <person name="Anantharaman K."/>
            <person name="Thomas B.C."/>
            <person name="Malmstrom R."/>
            <person name="Stieglmeier M."/>
            <person name="Klingl A."/>
            <person name="Woyke T."/>
            <person name="Ryan C.M."/>
            <person name="Banfield J.F."/>
        </authorList>
    </citation>
    <scope>NUCLEOTIDE SEQUENCE [LARGE SCALE GENOMIC DNA]</scope>
</reference>
<feature type="domain" description="UvrD-like helicase ATP-binding" evidence="12">
    <location>
        <begin position="3"/>
        <end position="289"/>
    </location>
</feature>
<dbReference type="Gene3D" id="1.10.486.10">
    <property type="entry name" value="PCRA, domain 4"/>
    <property type="match status" value="2"/>
</dbReference>
<dbReference type="SUPFAM" id="SSF52540">
    <property type="entry name" value="P-loop containing nucleoside triphosphate hydrolases"/>
    <property type="match status" value="1"/>
</dbReference>
<dbReference type="Proteomes" id="UP000229112">
    <property type="component" value="Unassembled WGS sequence"/>
</dbReference>
<dbReference type="InterPro" id="IPR014017">
    <property type="entry name" value="DNA_helicase_UvrD-like_C"/>
</dbReference>
<evidence type="ECO:0000259" key="13">
    <source>
        <dbReference type="PROSITE" id="PS51217"/>
    </source>
</evidence>
<dbReference type="AlphaFoldDB" id="A0A2M6WKB6"/>
<dbReference type="Pfam" id="PF13361">
    <property type="entry name" value="UvrD_C"/>
    <property type="match status" value="2"/>
</dbReference>
<evidence type="ECO:0000256" key="10">
    <source>
        <dbReference type="ARBA" id="ARBA00048988"/>
    </source>
</evidence>
<dbReference type="InterPro" id="IPR000212">
    <property type="entry name" value="DNA_helicase_UvrD/REP"/>
</dbReference>
<evidence type="ECO:0000256" key="3">
    <source>
        <dbReference type="ARBA" id="ARBA00022801"/>
    </source>
</evidence>
<feature type="binding site" evidence="11">
    <location>
        <begin position="24"/>
        <end position="31"/>
    </location>
    <ligand>
        <name>ATP</name>
        <dbReference type="ChEBI" id="CHEBI:30616"/>
    </ligand>
</feature>
<dbReference type="InterPro" id="IPR013986">
    <property type="entry name" value="DExx_box_DNA_helicase_dom_sf"/>
</dbReference>
<evidence type="ECO:0000313" key="15">
    <source>
        <dbReference type="Proteomes" id="UP000229112"/>
    </source>
</evidence>
<dbReference type="GO" id="GO:0003677">
    <property type="term" value="F:DNA binding"/>
    <property type="evidence" value="ECO:0007669"/>
    <property type="project" value="UniProtKB-KW"/>
</dbReference>
<dbReference type="PROSITE" id="PS51198">
    <property type="entry name" value="UVRD_HELICASE_ATP_BIND"/>
    <property type="match status" value="1"/>
</dbReference>
<evidence type="ECO:0000256" key="11">
    <source>
        <dbReference type="PROSITE-ProRule" id="PRU00560"/>
    </source>
</evidence>
<dbReference type="GO" id="GO:0016887">
    <property type="term" value="F:ATP hydrolysis activity"/>
    <property type="evidence" value="ECO:0007669"/>
    <property type="project" value="RHEA"/>
</dbReference>
<sequence>MFSELNDQQKKAVMHPGGPLLMAAGAGSGKTKALTSRLKFLVHSGVPAHEIIAITFTNKAAKEMYTRVFGEKKPYRSWLPSFPYKGHPFIGTFHSLGAKILRNEIDSFKNRTTSFSIFDDTDSQRVVKRIHKSLSLSEKYKVKYLGGRISKIKSELQNPLFLLDSQKEEDIVLYDIFIQYEKIMEENNAFDFDDLIQKPANLLFSNKEIREKYQDMFQHVLVDEYQDINTSQYRLLKTLADKHQNITVVGDDAQAIYSFRGADFRNFLNFTKDWPKATIIKLEQNYRSSKNIINGSSGLIKKNKVQTKKTLWTDNEQGEKISILGLGDDEAEATWVANEIRCIYDTYSDTSIGIIYRVNAQSRAIEQALISQNLPYIIFGGLKFYDRKEVKDILAALKIVINPSDSMSKERLEKSLGKRRTETLLKALFEHQNQDASELISLFLEVTDYLSLLENKFNNAQERLENIVELSSFASQSDNLDSFLESVSLLQATDSPTEGISNKKFSPVNLMSIHMAKGLEFDYVFVVGCNEGNIPHERSLYHESEIEEERRLMYVAMTRGRKKLYLTYGSYPSRFLYEIPTEHVEFINSLGGLPDEDEMYIEY</sequence>
<dbReference type="EMBL" id="PFAY01000009">
    <property type="protein sequence ID" value="PIT93206.1"/>
    <property type="molecule type" value="Genomic_DNA"/>
</dbReference>
<dbReference type="InterPro" id="IPR027417">
    <property type="entry name" value="P-loop_NTPase"/>
</dbReference>
<accession>A0A2M6WKB6</accession>
<dbReference type="CDD" id="cd17932">
    <property type="entry name" value="DEXQc_UvrD"/>
    <property type="match status" value="1"/>
</dbReference>
<evidence type="ECO:0000313" key="14">
    <source>
        <dbReference type="EMBL" id="PIT93206.1"/>
    </source>
</evidence>
<evidence type="ECO:0000256" key="5">
    <source>
        <dbReference type="ARBA" id="ARBA00022840"/>
    </source>
</evidence>
<dbReference type="CDD" id="cd18807">
    <property type="entry name" value="SF1_C_UvrD"/>
    <property type="match status" value="1"/>
</dbReference>
<dbReference type="GO" id="GO:0000725">
    <property type="term" value="P:recombinational repair"/>
    <property type="evidence" value="ECO:0007669"/>
    <property type="project" value="TreeGrafter"/>
</dbReference>
<dbReference type="GO" id="GO:0005524">
    <property type="term" value="F:ATP binding"/>
    <property type="evidence" value="ECO:0007669"/>
    <property type="project" value="UniProtKB-UniRule"/>
</dbReference>
<feature type="domain" description="UvrD-like helicase C-terminal" evidence="13">
    <location>
        <begin position="290"/>
        <end position="518"/>
    </location>
</feature>